<dbReference type="EMBL" id="WBZB01000036">
    <property type="protein sequence ID" value="KAB3529163.1"/>
    <property type="molecule type" value="Genomic_DNA"/>
</dbReference>
<dbReference type="OrthoDB" id="3192849at2"/>
<gene>
    <name evidence="2" type="ORF">F8153_10015</name>
</gene>
<reference evidence="2 3" key="1">
    <citation type="submission" date="2019-10" db="EMBL/GenBank/DDBJ databases">
        <title>Alkaliphilus serpentinus sp. nov. and Alkaliphilus pronyensis sp. nov., two novel anaerobic alkaliphilic species isolated from the serpentinized-hosted hydrothermal field of the Prony Bay (New Caledonia).</title>
        <authorList>
            <person name="Postec A."/>
        </authorList>
    </citation>
    <scope>NUCLEOTIDE SEQUENCE [LARGE SCALE GENOMIC DNA]</scope>
    <source>
        <strain evidence="2 3">LacT</strain>
    </source>
</reference>
<evidence type="ECO:0000313" key="2">
    <source>
        <dbReference type="EMBL" id="KAB3529163.1"/>
    </source>
</evidence>
<evidence type="ECO:0000313" key="3">
    <source>
        <dbReference type="Proteomes" id="UP000465601"/>
    </source>
</evidence>
<proteinExistence type="predicted"/>
<evidence type="ECO:0000259" key="1">
    <source>
        <dbReference type="Pfam" id="PF11823"/>
    </source>
</evidence>
<accession>A0A833HN96</accession>
<comment type="caution">
    <text evidence="2">The sequence shown here is derived from an EMBL/GenBank/DDBJ whole genome shotgun (WGS) entry which is preliminary data.</text>
</comment>
<dbReference type="RefSeq" id="WP_151866219.1">
    <property type="nucleotide sequence ID" value="NZ_WBZB01000036.1"/>
</dbReference>
<keyword evidence="3" id="KW-1185">Reference proteome</keyword>
<dbReference type="Pfam" id="PF11823">
    <property type="entry name" value="Se_S_carrier"/>
    <property type="match status" value="1"/>
</dbReference>
<sequence>MKDYYCVMTFHSTYHALNFEKVLIEKGYKIRLMPIPRQVSSSCGTAAEFPCQEKEKILEICKENHIEIDNAHLINHEKKHWFTELMKG</sequence>
<dbReference type="Proteomes" id="UP000465601">
    <property type="component" value="Unassembled WGS sequence"/>
</dbReference>
<protein>
    <submittedName>
        <fullName evidence="2">DUF3343 domain-containing protein</fullName>
    </submittedName>
</protein>
<feature type="domain" description="Putative Se/S carrier protein-like" evidence="1">
    <location>
        <begin position="5"/>
        <end position="72"/>
    </location>
</feature>
<organism evidence="2 3">
    <name type="scientific">Alkaliphilus serpentinus</name>
    <dbReference type="NCBI Taxonomy" id="1482731"/>
    <lineage>
        <taxon>Bacteria</taxon>
        <taxon>Bacillati</taxon>
        <taxon>Bacillota</taxon>
        <taxon>Clostridia</taxon>
        <taxon>Peptostreptococcales</taxon>
        <taxon>Natronincolaceae</taxon>
        <taxon>Alkaliphilus</taxon>
    </lineage>
</organism>
<dbReference type="InterPro" id="IPR021778">
    <property type="entry name" value="Se/S_carrier-like"/>
</dbReference>
<name>A0A833HN96_9FIRM</name>
<dbReference type="AlphaFoldDB" id="A0A833HN96"/>